<name>A0A1H0WJR8_9ACTN</name>
<dbReference type="EMBL" id="FNJR01000012">
    <property type="protein sequence ID" value="SDP90801.1"/>
    <property type="molecule type" value="Genomic_DNA"/>
</dbReference>
<dbReference type="OrthoDB" id="5175574at2"/>
<gene>
    <name evidence="2" type="ORF">SAMN04487905_112179</name>
</gene>
<dbReference type="Pfam" id="PF00903">
    <property type="entry name" value="Glyoxalase"/>
    <property type="match status" value="1"/>
</dbReference>
<dbReference type="AlphaFoldDB" id="A0A1H0WJR8"/>
<sequence>MPPTSAVRGLRRAELRTPDPAATTHFYRKLLNWTVLQSEEGFDCWVGERKCAIVRTNRSRRAPQWRLVFAGATTDGDLAGPEDTHASMVKGRAQHGPWAPSPRRGEPCWVELHTAQAESADSFWSESLIWTVGSEWGRTSYTVEERPVAARTGPRGEAEGTGWLCYFVVEELDAAAERVEELGGSVLERVRHDSLGDSLVIADPDGAVCALVAETGRWGG</sequence>
<accession>A0A1H0WJR8</accession>
<dbReference type="STRING" id="405564.SAMN04487905_112179"/>
<dbReference type="InterPro" id="IPR052164">
    <property type="entry name" value="Anthracycline_SecMetBiosynth"/>
</dbReference>
<dbReference type="Gene3D" id="3.10.180.10">
    <property type="entry name" value="2,3-Dihydroxybiphenyl 1,2-Dioxygenase, domain 1"/>
    <property type="match status" value="2"/>
</dbReference>
<dbReference type="InterPro" id="IPR004360">
    <property type="entry name" value="Glyas_Fos-R_dOase_dom"/>
</dbReference>
<dbReference type="RefSeq" id="WP_092603906.1">
    <property type="nucleotide sequence ID" value="NZ_FNJR01000012.1"/>
</dbReference>
<dbReference type="PANTHER" id="PTHR33993:SF14">
    <property type="entry name" value="GB|AAF24581.1"/>
    <property type="match status" value="1"/>
</dbReference>
<dbReference type="PANTHER" id="PTHR33993">
    <property type="entry name" value="GLYOXALASE-RELATED"/>
    <property type="match status" value="1"/>
</dbReference>
<evidence type="ECO:0000259" key="1">
    <source>
        <dbReference type="PROSITE" id="PS51819"/>
    </source>
</evidence>
<evidence type="ECO:0000313" key="3">
    <source>
        <dbReference type="Proteomes" id="UP000199497"/>
    </source>
</evidence>
<proteinExistence type="predicted"/>
<evidence type="ECO:0000313" key="2">
    <source>
        <dbReference type="EMBL" id="SDP90801.1"/>
    </source>
</evidence>
<keyword evidence="3" id="KW-1185">Reference proteome</keyword>
<feature type="domain" description="VOC" evidence="1">
    <location>
        <begin position="106"/>
        <end position="214"/>
    </location>
</feature>
<reference evidence="3" key="1">
    <citation type="submission" date="2016-10" db="EMBL/GenBank/DDBJ databases">
        <authorList>
            <person name="Varghese N."/>
            <person name="Submissions S."/>
        </authorList>
    </citation>
    <scope>NUCLEOTIDE SEQUENCE [LARGE SCALE GENOMIC DNA]</scope>
    <source>
        <strain evidence="3">DSM 46732</strain>
    </source>
</reference>
<dbReference type="SUPFAM" id="SSF54593">
    <property type="entry name" value="Glyoxalase/Bleomycin resistance protein/Dihydroxybiphenyl dioxygenase"/>
    <property type="match status" value="1"/>
</dbReference>
<dbReference type="PROSITE" id="PS51819">
    <property type="entry name" value="VOC"/>
    <property type="match status" value="1"/>
</dbReference>
<dbReference type="Proteomes" id="UP000199497">
    <property type="component" value="Unassembled WGS sequence"/>
</dbReference>
<dbReference type="InterPro" id="IPR037523">
    <property type="entry name" value="VOC_core"/>
</dbReference>
<protein>
    <recommendedName>
        <fullName evidence="1">VOC domain-containing protein</fullName>
    </recommendedName>
</protein>
<dbReference type="InterPro" id="IPR029068">
    <property type="entry name" value="Glyas_Bleomycin-R_OHBP_Dase"/>
</dbReference>
<organism evidence="2 3">
    <name type="scientific">Actinopolyspora xinjiangensis</name>
    <dbReference type="NCBI Taxonomy" id="405564"/>
    <lineage>
        <taxon>Bacteria</taxon>
        <taxon>Bacillati</taxon>
        <taxon>Actinomycetota</taxon>
        <taxon>Actinomycetes</taxon>
        <taxon>Actinopolysporales</taxon>
        <taxon>Actinopolysporaceae</taxon>
        <taxon>Actinopolyspora</taxon>
    </lineage>
</organism>